<sequence length="259" mass="28026">MPSSPTLLASIAYMGREPDEDSRSSVEASVKATTGVIVAAVGTYNPVAGMALGALKEYVDAPILRLIEAERARRAERAEHALQAGSEEAQQSLDRLVQTIETSPDLLALMAETVQAAMETPLTSKIIALGRCLGRGVRDETRVDAERLRVRGLAGIEAPEVKLLEVLDKETYPTPEGWIQGRWPGWRRPEILIELPGFENVLDASIARLTAEGIARDDGIGRFGGGEHDAREMWILTDFGRDCLSLLLAVSQPTGATPE</sequence>
<dbReference type="EMBL" id="FRBI01000005">
    <property type="protein sequence ID" value="SHL69740.1"/>
    <property type="molecule type" value="Genomic_DNA"/>
</dbReference>
<organism evidence="1 2">
    <name type="scientific">Actinacidiphila paucisporea</name>
    <dbReference type="NCBI Taxonomy" id="310782"/>
    <lineage>
        <taxon>Bacteria</taxon>
        <taxon>Bacillati</taxon>
        <taxon>Actinomycetota</taxon>
        <taxon>Actinomycetes</taxon>
        <taxon>Kitasatosporales</taxon>
        <taxon>Streptomycetaceae</taxon>
        <taxon>Actinacidiphila</taxon>
    </lineage>
</organism>
<reference evidence="1 2" key="1">
    <citation type="submission" date="2016-11" db="EMBL/GenBank/DDBJ databases">
        <authorList>
            <person name="Jaros S."/>
            <person name="Januszkiewicz K."/>
            <person name="Wedrychowicz H."/>
        </authorList>
    </citation>
    <scope>NUCLEOTIDE SEQUENCE [LARGE SCALE GENOMIC DNA]</scope>
    <source>
        <strain evidence="1 2">CGMCC 4.2025</strain>
    </source>
</reference>
<proteinExistence type="predicted"/>
<evidence type="ECO:0000313" key="2">
    <source>
        <dbReference type="Proteomes" id="UP000184111"/>
    </source>
</evidence>
<dbReference type="AlphaFoldDB" id="A0A1M7CRD9"/>
<dbReference type="Proteomes" id="UP000184111">
    <property type="component" value="Unassembled WGS sequence"/>
</dbReference>
<name>A0A1M7CRD9_9ACTN</name>
<accession>A0A1M7CRD9</accession>
<gene>
    <name evidence="1" type="ORF">SAMN05216499_105324</name>
</gene>
<keyword evidence="2" id="KW-1185">Reference proteome</keyword>
<evidence type="ECO:0000313" key="1">
    <source>
        <dbReference type="EMBL" id="SHL69740.1"/>
    </source>
</evidence>
<protein>
    <submittedName>
        <fullName evidence="1">Uncharacterized protein</fullName>
    </submittedName>
</protein>